<dbReference type="Proteomes" id="UP000494040">
    <property type="component" value="Unassembled WGS sequence"/>
</dbReference>
<dbReference type="SUPFAM" id="SSF53187">
    <property type="entry name" value="Zn-dependent exopeptidases"/>
    <property type="match status" value="1"/>
</dbReference>
<feature type="transmembrane region" description="Helical" evidence="15">
    <location>
        <begin position="425"/>
        <end position="452"/>
    </location>
</feature>
<feature type="domain" description="Endoplasmic reticulum metallopeptidase 1-like C-terminal" evidence="17">
    <location>
        <begin position="658"/>
        <end position="732"/>
    </location>
</feature>
<dbReference type="PANTHER" id="PTHR12147:SF22">
    <property type="entry name" value="ENDOPLASMIC RETICULUM METALLOPEPTIDASE 1"/>
    <property type="match status" value="1"/>
</dbReference>
<evidence type="ECO:0000259" key="18">
    <source>
        <dbReference type="Pfam" id="PF22249"/>
    </source>
</evidence>
<dbReference type="GeneID" id="106663334"/>
<organism evidence="19 20">
    <name type="scientific">Cimex lectularius</name>
    <name type="common">Bed bug</name>
    <name type="synonym">Acanthia lectularia</name>
    <dbReference type="NCBI Taxonomy" id="79782"/>
    <lineage>
        <taxon>Eukaryota</taxon>
        <taxon>Metazoa</taxon>
        <taxon>Ecdysozoa</taxon>
        <taxon>Arthropoda</taxon>
        <taxon>Hexapoda</taxon>
        <taxon>Insecta</taxon>
        <taxon>Pterygota</taxon>
        <taxon>Neoptera</taxon>
        <taxon>Paraneoptera</taxon>
        <taxon>Hemiptera</taxon>
        <taxon>Heteroptera</taxon>
        <taxon>Panheteroptera</taxon>
        <taxon>Cimicomorpha</taxon>
        <taxon>Cimicidae</taxon>
        <taxon>Cimex</taxon>
    </lineage>
</organism>
<dbReference type="CDD" id="cd03875">
    <property type="entry name" value="M28_Fxna_like"/>
    <property type="match status" value="1"/>
</dbReference>
<evidence type="ECO:0000313" key="20">
    <source>
        <dbReference type="Proteomes" id="UP000494040"/>
    </source>
</evidence>
<reference evidence="19" key="1">
    <citation type="submission" date="2022-01" db="UniProtKB">
        <authorList>
            <consortium name="EnsemblMetazoa"/>
        </authorList>
    </citation>
    <scope>IDENTIFICATION</scope>
</reference>
<dbReference type="OMA" id="VLFENYW"/>
<evidence type="ECO:0000256" key="1">
    <source>
        <dbReference type="ARBA" id="ARBA00001947"/>
    </source>
</evidence>
<evidence type="ECO:0000256" key="5">
    <source>
        <dbReference type="ARBA" id="ARBA00022692"/>
    </source>
</evidence>
<dbReference type="Pfam" id="PF22249">
    <property type="entry name" value="ERMP1-TM"/>
    <property type="match status" value="1"/>
</dbReference>
<dbReference type="GO" id="GO:0046872">
    <property type="term" value="F:metal ion binding"/>
    <property type="evidence" value="ECO:0007669"/>
    <property type="project" value="UniProtKB-KW"/>
</dbReference>
<dbReference type="InterPro" id="IPR007484">
    <property type="entry name" value="Peptidase_M28"/>
</dbReference>
<evidence type="ECO:0000256" key="15">
    <source>
        <dbReference type="SAM" id="Phobius"/>
    </source>
</evidence>
<keyword evidence="12 15" id="KW-0472">Membrane</keyword>
<evidence type="ECO:0000256" key="10">
    <source>
        <dbReference type="ARBA" id="ARBA00022989"/>
    </source>
</evidence>
<feature type="transmembrane region" description="Helical" evidence="15">
    <location>
        <begin position="554"/>
        <end position="575"/>
    </location>
</feature>
<evidence type="ECO:0000259" key="17">
    <source>
        <dbReference type="Pfam" id="PF22248"/>
    </source>
</evidence>
<feature type="transmembrane region" description="Helical" evidence="15">
    <location>
        <begin position="41"/>
        <end position="59"/>
    </location>
</feature>
<dbReference type="AlphaFoldDB" id="A0A8I6RHV5"/>
<dbReference type="GO" id="GO:0006508">
    <property type="term" value="P:proteolysis"/>
    <property type="evidence" value="ECO:0007669"/>
    <property type="project" value="UniProtKB-KW"/>
</dbReference>
<comment type="subcellular location">
    <subcellularLocation>
        <location evidence="2">Endoplasmic reticulum membrane</location>
        <topology evidence="2">Multi-pass membrane protein</topology>
    </subcellularLocation>
</comment>
<evidence type="ECO:0000256" key="7">
    <source>
        <dbReference type="ARBA" id="ARBA00022801"/>
    </source>
</evidence>
<evidence type="ECO:0000256" key="13">
    <source>
        <dbReference type="ARBA" id="ARBA00023180"/>
    </source>
</evidence>
<comment type="cofactor">
    <cofactor evidence="1">
        <name>Zn(2+)</name>
        <dbReference type="ChEBI" id="CHEBI:29105"/>
    </cofactor>
</comment>
<dbReference type="GO" id="GO:0005789">
    <property type="term" value="C:endoplasmic reticulum membrane"/>
    <property type="evidence" value="ECO:0007669"/>
    <property type="project" value="UniProtKB-SubCell"/>
</dbReference>
<comment type="similarity">
    <text evidence="3">Belongs to the peptidase M28 family.</text>
</comment>
<keyword evidence="13" id="KW-0325">Glycoprotein</keyword>
<evidence type="ECO:0000259" key="16">
    <source>
        <dbReference type="Pfam" id="PF04389"/>
    </source>
</evidence>
<keyword evidence="9" id="KW-0862">Zinc</keyword>
<feature type="transmembrane region" description="Helical" evidence="15">
    <location>
        <begin position="388"/>
        <end position="404"/>
    </location>
</feature>
<protein>
    <recommendedName>
        <fullName evidence="14">FXNA-like protease</fullName>
    </recommendedName>
</protein>
<evidence type="ECO:0000256" key="8">
    <source>
        <dbReference type="ARBA" id="ARBA00022824"/>
    </source>
</evidence>
<evidence type="ECO:0000256" key="11">
    <source>
        <dbReference type="ARBA" id="ARBA00023049"/>
    </source>
</evidence>
<dbReference type="Pfam" id="PF22248">
    <property type="entry name" value="ERMP1_C"/>
    <property type="match status" value="1"/>
</dbReference>
<dbReference type="OrthoDB" id="76293at2759"/>
<accession>A0A8I6RHV5</accession>
<evidence type="ECO:0000256" key="6">
    <source>
        <dbReference type="ARBA" id="ARBA00022723"/>
    </source>
</evidence>
<feature type="transmembrane region" description="Helical" evidence="15">
    <location>
        <begin position="596"/>
        <end position="620"/>
    </location>
</feature>
<name>A0A8I6RHV5_CIMLE</name>
<dbReference type="InterPro" id="IPR053974">
    <property type="entry name" value="ERMP1_1-A_TM"/>
</dbReference>
<proteinExistence type="inferred from homology"/>
<keyword evidence="6" id="KW-0479">Metal-binding</keyword>
<keyword evidence="11" id="KW-0482">Metalloprotease</keyword>
<keyword evidence="20" id="KW-1185">Reference proteome</keyword>
<dbReference type="InterPro" id="IPR053973">
    <property type="entry name" value="ERMP1-like_C"/>
</dbReference>
<dbReference type="FunFam" id="3.40.630.10:FF:000008">
    <property type="entry name" value="Endoplasmic reticulum metallopeptidase 1"/>
    <property type="match status" value="1"/>
</dbReference>
<keyword evidence="7" id="KW-0378">Hydrolase</keyword>
<evidence type="ECO:0000256" key="4">
    <source>
        <dbReference type="ARBA" id="ARBA00022670"/>
    </source>
</evidence>
<evidence type="ECO:0000313" key="19">
    <source>
        <dbReference type="EnsemblMetazoa" id="XP_014243584.1"/>
    </source>
</evidence>
<feature type="transmembrane region" description="Helical" evidence="15">
    <location>
        <begin position="506"/>
        <end position="534"/>
    </location>
</feature>
<feature type="domain" description="Endoplasmic reticulum metallopeptidase 1/1-A TM" evidence="18">
    <location>
        <begin position="427"/>
        <end position="639"/>
    </location>
</feature>
<evidence type="ECO:0000256" key="14">
    <source>
        <dbReference type="ARBA" id="ARBA00078796"/>
    </source>
</evidence>
<keyword evidence="10 15" id="KW-1133">Transmembrane helix</keyword>
<dbReference type="Gene3D" id="3.40.630.10">
    <property type="entry name" value="Zn peptidases"/>
    <property type="match status" value="1"/>
</dbReference>
<dbReference type="RefSeq" id="XP_014243584.1">
    <property type="nucleotide sequence ID" value="XM_014388098.2"/>
</dbReference>
<dbReference type="Pfam" id="PF04389">
    <property type="entry name" value="Peptidase_M28"/>
    <property type="match status" value="1"/>
</dbReference>
<evidence type="ECO:0000256" key="2">
    <source>
        <dbReference type="ARBA" id="ARBA00004477"/>
    </source>
</evidence>
<evidence type="ECO:0000256" key="12">
    <source>
        <dbReference type="ARBA" id="ARBA00023136"/>
    </source>
</evidence>
<feature type="transmembrane region" description="Helical" evidence="15">
    <location>
        <begin position="464"/>
        <end position="485"/>
    </location>
</feature>
<dbReference type="InterPro" id="IPR048024">
    <property type="entry name" value="Fxna-like_M28_dom"/>
</dbReference>
<evidence type="ECO:0000256" key="3">
    <source>
        <dbReference type="ARBA" id="ARBA00010918"/>
    </source>
</evidence>
<dbReference type="InterPro" id="IPR045175">
    <property type="entry name" value="M28_fam"/>
</dbReference>
<evidence type="ECO:0000256" key="9">
    <source>
        <dbReference type="ARBA" id="ARBA00022833"/>
    </source>
</evidence>
<keyword evidence="5 15" id="KW-0812">Transmembrane</keyword>
<dbReference type="GO" id="GO:0008235">
    <property type="term" value="F:metalloexopeptidase activity"/>
    <property type="evidence" value="ECO:0007669"/>
    <property type="project" value="InterPro"/>
</dbReference>
<keyword evidence="8" id="KW-0256">Endoplasmic reticulum</keyword>
<feature type="transmembrane region" description="Helical" evidence="15">
    <location>
        <begin position="626"/>
        <end position="648"/>
    </location>
</feature>
<dbReference type="EnsemblMetazoa" id="XM_014388098.2">
    <property type="protein sequence ID" value="XP_014243584.1"/>
    <property type="gene ID" value="LOC106663334"/>
</dbReference>
<keyword evidence="4" id="KW-0645">Protease</keyword>
<dbReference type="PANTHER" id="PTHR12147">
    <property type="entry name" value="METALLOPEPTIDASE M28 FAMILY MEMBER"/>
    <property type="match status" value="1"/>
</dbReference>
<feature type="domain" description="Peptidase M28" evidence="16">
    <location>
        <begin position="156"/>
        <end position="349"/>
    </location>
</feature>
<sequence length="732" mass="82229">MDTVLLRYRGSGSKQEVFTEMNEALEASPRKLNVTIKAKRFLIILFLLTMLYVLANNMAKTLPVPLMIKDEITHKNRFIAERAMNHIQNLTSIGARPVGSFANEVLAVNFLYKELDVIMKKAHKIHRISIDQQRASGSFPLLFLDGMTSVYKDIQNIVVKIGPPVQSSHSILVNCHYDTVADSPGGSDDAASCGVMLELLRVISLSSSPLKNNIIFLFNGAEENLLQGSHAFITQHKWAEEVKCFINLEACGAGGKELLFQAGPENPWLFEAYALNVKSSMASTLAEEVFQSGLIPGDTDFRIFRDFGGIPGLDFAWTSNGYVYHTKHDNVAQIPLGTLQHTGDNILPIVLYLANMDLTKEKLETQGKMVYFDFFGTCIIRIKQKTSAFINLLLTMTSIFINYMHSHTFSAIYGHRKKTYFLHTCLCSCVMFFSWLLSVLTAGTIGFMLTTIDRAMSWYATPTWIYFLYAVPSVLVSLVVMSQFSKWQARKLALPSTWNQRLNSDAFNLVLAFIIIVCIVFDIRSGFFAAIWLAFSIVGNLLKDLSYKWFKGDYWLLVYLITFILPFFKGCYMISVVYKIVIPIMGRSGAGNHEEIVMACISSVLTLMIYYFVVPLVVAVDNMQKITNVLISIIAVALLALLLTPLGFPYSADPNNLTPQRYMILHVSSESRDIHGSVTSDKSGFWVVDLDINSPHLVQSFVPEMFSAQLVTDCTNQLYCGLPYIIPVWKLI</sequence>